<gene>
    <name evidence="1" type="ORF">Voc01_083860</name>
</gene>
<organism evidence="1 2">
    <name type="scientific">Virgisporangium ochraceum</name>
    <dbReference type="NCBI Taxonomy" id="65505"/>
    <lineage>
        <taxon>Bacteria</taxon>
        <taxon>Bacillati</taxon>
        <taxon>Actinomycetota</taxon>
        <taxon>Actinomycetes</taxon>
        <taxon>Micromonosporales</taxon>
        <taxon>Micromonosporaceae</taxon>
        <taxon>Virgisporangium</taxon>
    </lineage>
</organism>
<dbReference type="AlphaFoldDB" id="A0A8J4A0C5"/>
<dbReference type="Gene3D" id="3.60.21.10">
    <property type="match status" value="1"/>
</dbReference>
<sequence length="277" mass="28229">MIAVTVSDVRVTGRSLAPVTGVAYRRARRGGGTETARLPVDALSVDAVPDGYDAVLVAGDLQGVAPSPFGGPPVLLGVALADHLSVWAGQGLLPPPDRVAVVLAGDLYSAPGADVRGASGEVADVWWALAAAGCRLVAGVAGNHDVVTEDAVAEIGPGMTLLDGTFVDVGGRRLAGVGNIVGDPHRQGRRSEPAQLARLDAALASHPDVLVLHEGPPGDARPGTDARPGNAVIGDRLRARPPALTVCGHVRWERPLARLGDGQVLNVDGRVVVLVAP</sequence>
<dbReference type="InterPro" id="IPR029052">
    <property type="entry name" value="Metallo-depent_PP-like"/>
</dbReference>
<comment type="caution">
    <text evidence="1">The sequence shown here is derived from an EMBL/GenBank/DDBJ whole genome shotgun (WGS) entry which is preliminary data.</text>
</comment>
<dbReference type="EMBL" id="BOPH01000115">
    <property type="protein sequence ID" value="GIJ73469.1"/>
    <property type="molecule type" value="Genomic_DNA"/>
</dbReference>
<dbReference type="Proteomes" id="UP000635606">
    <property type="component" value="Unassembled WGS sequence"/>
</dbReference>
<proteinExistence type="predicted"/>
<reference evidence="1" key="1">
    <citation type="submission" date="2021-01" db="EMBL/GenBank/DDBJ databases">
        <title>Whole genome shotgun sequence of Virgisporangium ochraceum NBRC 16418.</title>
        <authorList>
            <person name="Komaki H."/>
            <person name="Tamura T."/>
        </authorList>
    </citation>
    <scope>NUCLEOTIDE SEQUENCE</scope>
    <source>
        <strain evidence="1">NBRC 16418</strain>
    </source>
</reference>
<evidence type="ECO:0000313" key="1">
    <source>
        <dbReference type="EMBL" id="GIJ73469.1"/>
    </source>
</evidence>
<keyword evidence="2" id="KW-1185">Reference proteome</keyword>
<name>A0A8J4A0C5_9ACTN</name>
<evidence type="ECO:0000313" key="2">
    <source>
        <dbReference type="Proteomes" id="UP000635606"/>
    </source>
</evidence>
<evidence type="ECO:0008006" key="3">
    <source>
        <dbReference type="Google" id="ProtNLM"/>
    </source>
</evidence>
<protein>
    <recommendedName>
        <fullName evidence="3">Metallophosphoesterase</fullName>
    </recommendedName>
</protein>
<accession>A0A8J4A0C5</accession>
<dbReference type="SUPFAM" id="SSF56300">
    <property type="entry name" value="Metallo-dependent phosphatases"/>
    <property type="match status" value="1"/>
</dbReference>